<gene>
    <name evidence="1" type="ORF">OsI_19827</name>
</gene>
<dbReference type="EMBL" id="CM000130">
    <property type="protein sequence ID" value="EEC79154.1"/>
    <property type="molecule type" value="Genomic_DNA"/>
</dbReference>
<dbReference type="AlphaFoldDB" id="B8AXY7"/>
<dbReference type="HOGENOM" id="CLU_2007734_0_0_1"/>
<organism evidence="1 2">
    <name type="scientific">Oryza sativa subsp. indica</name>
    <name type="common">Rice</name>
    <dbReference type="NCBI Taxonomy" id="39946"/>
    <lineage>
        <taxon>Eukaryota</taxon>
        <taxon>Viridiplantae</taxon>
        <taxon>Streptophyta</taxon>
        <taxon>Embryophyta</taxon>
        <taxon>Tracheophyta</taxon>
        <taxon>Spermatophyta</taxon>
        <taxon>Magnoliopsida</taxon>
        <taxon>Liliopsida</taxon>
        <taxon>Poales</taxon>
        <taxon>Poaceae</taxon>
        <taxon>BOP clade</taxon>
        <taxon>Oryzoideae</taxon>
        <taxon>Oryzeae</taxon>
        <taxon>Oryzinae</taxon>
        <taxon>Oryza</taxon>
        <taxon>Oryza sativa</taxon>
    </lineage>
</organism>
<dbReference type="Proteomes" id="UP000007015">
    <property type="component" value="Chromosome 5"/>
</dbReference>
<sequence>MPSLLDSPPQITPAAAAGDWSSLYAAAQAETAVKAPRHGAVAVKKAAAYGGGGGRRIKNLEMCTEALGCETGGVDGAAATAADAVVVAAAAAAAAAEDAMPVVIALSGAGCYRYQQEVIGHLAT</sequence>
<reference evidence="1 2" key="1">
    <citation type="journal article" date="2005" name="PLoS Biol.">
        <title>The genomes of Oryza sativa: a history of duplications.</title>
        <authorList>
            <person name="Yu J."/>
            <person name="Wang J."/>
            <person name="Lin W."/>
            <person name="Li S."/>
            <person name="Li H."/>
            <person name="Zhou J."/>
            <person name="Ni P."/>
            <person name="Dong W."/>
            <person name="Hu S."/>
            <person name="Zeng C."/>
            <person name="Zhang J."/>
            <person name="Zhang Y."/>
            <person name="Li R."/>
            <person name="Xu Z."/>
            <person name="Li S."/>
            <person name="Li X."/>
            <person name="Zheng H."/>
            <person name="Cong L."/>
            <person name="Lin L."/>
            <person name="Yin J."/>
            <person name="Geng J."/>
            <person name="Li G."/>
            <person name="Shi J."/>
            <person name="Liu J."/>
            <person name="Lv H."/>
            <person name="Li J."/>
            <person name="Wang J."/>
            <person name="Deng Y."/>
            <person name="Ran L."/>
            <person name="Shi X."/>
            <person name="Wang X."/>
            <person name="Wu Q."/>
            <person name="Li C."/>
            <person name="Ren X."/>
            <person name="Wang J."/>
            <person name="Wang X."/>
            <person name="Li D."/>
            <person name="Liu D."/>
            <person name="Zhang X."/>
            <person name="Ji Z."/>
            <person name="Zhao W."/>
            <person name="Sun Y."/>
            <person name="Zhang Z."/>
            <person name="Bao J."/>
            <person name="Han Y."/>
            <person name="Dong L."/>
            <person name="Ji J."/>
            <person name="Chen P."/>
            <person name="Wu S."/>
            <person name="Liu J."/>
            <person name="Xiao Y."/>
            <person name="Bu D."/>
            <person name="Tan J."/>
            <person name="Yang L."/>
            <person name="Ye C."/>
            <person name="Zhang J."/>
            <person name="Xu J."/>
            <person name="Zhou Y."/>
            <person name="Yu Y."/>
            <person name="Zhang B."/>
            <person name="Zhuang S."/>
            <person name="Wei H."/>
            <person name="Liu B."/>
            <person name="Lei M."/>
            <person name="Yu H."/>
            <person name="Li Y."/>
            <person name="Xu H."/>
            <person name="Wei S."/>
            <person name="He X."/>
            <person name="Fang L."/>
            <person name="Zhang Z."/>
            <person name="Zhang Y."/>
            <person name="Huang X."/>
            <person name="Su Z."/>
            <person name="Tong W."/>
            <person name="Li J."/>
            <person name="Tong Z."/>
            <person name="Li S."/>
            <person name="Ye J."/>
            <person name="Wang L."/>
            <person name="Fang L."/>
            <person name="Lei T."/>
            <person name="Chen C."/>
            <person name="Chen H."/>
            <person name="Xu Z."/>
            <person name="Li H."/>
            <person name="Huang H."/>
            <person name="Zhang F."/>
            <person name="Xu H."/>
            <person name="Li N."/>
            <person name="Zhao C."/>
            <person name="Li S."/>
            <person name="Dong L."/>
            <person name="Huang Y."/>
            <person name="Li L."/>
            <person name="Xi Y."/>
            <person name="Qi Q."/>
            <person name="Li W."/>
            <person name="Zhang B."/>
            <person name="Hu W."/>
            <person name="Zhang Y."/>
            <person name="Tian X."/>
            <person name="Jiao Y."/>
            <person name="Liang X."/>
            <person name="Jin J."/>
            <person name="Gao L."/>
            <person name="Zheng W."/>
            <person name="Hao B."/>
            <person name="Liu S."/>
            <person name="Wang W."/>
            <person name="Yuan L."/>
            <person name="Cao M."/>
            <person name="McDermott J."/>
            <person name="Samudrala R."/>
            <person name="Wang J."/>
            <person name="Wong G.K."/>
            <person name="Yang H."/>
        </authorList>
    </citation>
    <scope>NUCLEOTIDE SEQUENCE [LARGE SCALE GENOMIC DNA]</scope>
    <source>
        <strain evidence="2">cv. 93-11</strain>
    </source>
</reference>
<proteinExistence type="predicted"/>
<keyword evidence="2" id="KW-1185">Reference proteome</keyword>
<accession>B8AXY7</accession>
<evidence type="ECO:0000313" key="1">
    <source>
        <dbReference type="EMBL" id="EEC79154.1"/>
    </source>
</evidence>
<name>B8AXY7_ORYSI</name>
<dbReference type="Gramene" id="BGIOSGA019801-TA">
    <property type="protein sequence ID" value="BGIOSGA019801-PA"/>
    <property type="gene ID" value="BGIOSGA019801"/>
</dbReference>
<protein>
    <submittedName>
        <fullName evidence="1">Uncharacterized protein</fullName>
    </submittedName>
</protein>
<evidence type="ECO:0000313" key="2">
    <source>
        <dbReference type="Proteomes" id="UP000007015"/>
    </source>
</evidence>